<feature type="domain" description="Laminin G" evidence="18">
    <location>
        <begin position="840"/>
        <end position="1015"/>
    </location>
</feature>
<comment type="similarity">
    <text evidence="2">Belongs to the neurexin family.</text>
</comment>
<evidence type="ECO:0000256" key="13">
    <source>
        <dbReference type="ARBA" id="ARBA00054347"/>
    </source>
</evidence>
<dbReference type="CDD" id="cd00054">
    <property type="entry name" value="EGF_CA"/>
    <property type="match status" value="3"/>
</dbReference>
<evidence type="ECO:0000256" key="1">
    <source>
        <dbReference type="ARBA" id="ARBA00004479"/>
    </source>
</evidence>
<feature type="domain" description="EGF-like" evidence="19">
    <location>
        <begin position="621"/>
        <end position="658"/>
    </location>
</feature>
<keyword evidence="10 16" id="KW-1133">Transmembrane helix</keyword>
<keyword evidence="8" id="KW-0106">Calcium</keyword>
<evidence type="ECO:0000256" key="17">
    <source>
        <dbReference type="SAM" id="SignalP"/>
    </source>
</evidence>
<feature type="domain" description="Laminin G" evidence="18">
    <location>
        <begin position="1059"/>
        <end position="1259"/>
    </location>
</feature>
<dbReference type="Gene3D" id="2.60.120.200">
    <property type="match status" value="6"/>
</dbReference>
<keyword evidence="11 16" id="KW-0472">Membrane</keyword>
<dbReference type="PANTHER" id="PTHR15036">
    <property type="entry name" value="PIKACHURIN-LIKE PROTEIN"/>
    <property type="match status" value="1"/>
</dbReference>
<dbReference type="FunFam" id="2.10.25.10:FF:000029">
    <property type="entry name" value="neurexin-1 isoform X1"/>
    <property type="match status" value="1"/>
</dbReference>
<evidence type="ECO:0000256" key="3">
    <source>
        <dbReference type="ARBA" id="ARBA00022536"/>
    </source>
</evidence>
<evidence type="ECO:0000256" key="2">
    <source>
        <dbReference type="ARBA" id="ARBA00010241"/>
    </source>
</evidence>
<dbReference type="FunFam" id="2.10.25.10:FF:000015">
    <property type="entry name" value="neurexin-1 isoform X1"/>
    <property type="match status" value="1"/>
</dbReference>
<evidence type="ECO:0000256" key="4">
    <source>
        <dbReference type="ARBA" id="ARBA00022692"/>
    </source>
</evidence>
<keyword evidence="5" id="KW-0479">Metal-binding</keyword>
<evidence type="ECO:0000259" key="19">
    <source>
        <dbReference type="PROSITE" id="PS50026"/>
    </source>
</evidence>
<keyword evidence="6 17" id="KW-0732">Signal</keyword>
<feature type="domain" description="Laminin G" evidence="18">
    <location>
        <begin position="424"/>
        <end position="617"/>
    </location>
</feature>
<dbReference type="GeneTree" id="ENSGT00940000154618"/>
<dbReference type="InterPro" id="IPR000742">
    <property type="entry name" value="EGF"/>
</dbReference>
<dbReference type="InterPro" id="IPR001791">
    <property type="entry name" value="Laminin_G"/>
</dbReference>
<feature type="transmembrane region" description="Helical" evidence="16">
    <location>
        <begin position="1567"/>
        <end position="1587"/>
    </location>
</feature>
<evidence type="ECO:0000256" key="14">
    <source>
        <dbReference type="PROSITE-ProRule" id="PRU00076"/>
    </source>
</evidence>
<dbReference type="InterPro" id="IPR013320">
    <property type="entry name" value="ConA-like_dom_sf"/>
</dbReference>
<dbReference type="FunFam" id="2.60.120.200:FF:000004">
    <property type="entry name" value="neurexin-1 isoform X1"/>
    <property type="match status" value="1"/>
</dbReference>
<dbReference type="Proteomes" id="UP000694568">
    <property type="component" value="Unplaced"/>
</dbReference>
<evidence type="ECO:0000256" key="6">
    <source>
        <dbReference type="ARBA" id="ARBA00022729"/>
    </source>
</evidence>
<feature type="domain" description="EGF-like" evidence="19">
    <location>
        <begin position="1018"/>
        <end position="1055"/>
    </location>
</feature>
<organism evidence="20 21">
    <name type="scientific">Sander lucioperca</name>
    <name type="common">Pike-perch</name>
    <name type="synonym">Perca lucioperca</name>
    <dbReference type="NCBI Taxonomy" id="283035"/>
    <lineage>
        <taxon>Eukaryota</taxon>
        <taxon>Metazoa</taxon>
        <taxon>Chordata</taxon>
        <taxon>Craniata</taxon>
        <taxon>Vertebrata</taxon>
        <taxon>Euteleostomi</taxon>
        <taxon>Actinopterygii</taxon>
        <taxon>Neopterygii</taxon>
        <taxon>Teleostei</taxon>
        <taxon>Neoteleostei</taxon>
        <taxon>Acanthomorphata</taxon>
        <taxon>Eupercaria</taxon>
        <taxon>Perciformes</taxon>
        <taxon>Percoidei</taxon>
        <taxon>Percidae</taxon>
        <taxon>Luciopercinae</taxon>
        <taxon>Sander</taxon>
    </lineage>
</organism>
<keyword evidence="4 16" id="KW-0812">Transmembrane</keyword>
<keyword evidence="21" id="KW-1185">Reference proteome</keyword>
<keyword evidence="9" id="KW-0130">Cell adhesion</keyword>
<evidence type="ECO:0000313" key="20">
    <source>
        <dbReference type="Ensembl" id="ENSSLUP00000050232.1"/>
    </source>
</evidence>
<dbReference type="FunFam" id="2.60.120.200:FF:000005">
    <property type="entry name" value="neurexin-1 isoform X1"/>
    <property type="match status" value="1"/>
</dbReference>
<dbReference type="Ensembl" id="ENSSLUT00000051723.1">
    <property type="protein sequence ID" value="ENSSLUP00000050232.1"/>
    <property type="gene ID" value="ENSSLUG00000017969.1"/>
</dbReference>
<evidence type="ECO:0000313" key="21">
    <source>
        <dbReference type="Proteomes" id="UP000694568"/>
    </source>
</evidence>
<feature type="signal peptide" evidence="17">
    <location>
        <begin position="1"/>
        <end position="20"/>
    </location>
</feature>
<proteinExistence type="inferred from homology"/>
<dbReference type="GO" id="GO:0046872">
    <property type="term" value="F:metal ion binding"/>
    <property type="evidence" value="ECO:0007669"/>
    <property type="project" value="UniProtKB-KW"/>
</dbReference>
<evidence type="ECO:0000256" key="5">
    <source>
        <dbReference type="ARBA" id="ARBA00022723"/>
    </source>
</evidence>
<evidence type="ECO:0000256" key="12">
    <source>
        <dbReference type="ARBA" id="ARBA00023157"/>
    </source>
</evidence>
<evidence type="ECO:0000256" key="10">
    <source>
        <dbReference type="ARBA" id="ARBA00022989"/>
    </source>
</evidence>
<comment type="subcellular location">
    <subcellularLocation>
        <location evidence="1">Membrane</location>
        <topology evidence="1">Single-pass type I membrane protein</topology>
    </subcellularLocation>
</comment>
<dbReference type="Gene3D" id="2.10.25.10">
    <property type="entry name" value="Laminin"/>
    <property type="match status" value="3"/>
</dbReference>
<dbReference type="FunFam" id="2.60.120.200:FF:000003">
    <property type="entry name" value="neurexin-1 isoform X1"/>
    <property type="match status" value="1"/>
</dbReference>
<dbReference type="GO" id="GO:0016020">
    <property type="term" value="C:membrane"/>
    <property type="evidence" value="ECO:0007669"/>
    <property type="project" value="UniProtKB-SubCell"/>
</dbReference>
<dbReference type="PANTHER" id="PTHR15036:SF57">
    <property type="entry name" value="NEUREXIN-3"/>
    <property type="match status" value="1"/>
</dbReference>
<evidence type="ECO:0000259" key="18">
    <source>
        <dbReference type="PROSITE" id="PS50025"/>
    </source>
</evidence>
<accession>A0A8D0A389</accession>
<dbReference type="FunFam" id="2.60.120.200:FF:000001">
    <property type="entry name" value="neurexin-1 isoform X1"/>
    <property type="match status" value="1"/>
</dbReference>
<feature type="domain" description="Laminin G" evidence="18">
    <location>
        <begin position="20"/>
        <end position="195"/>
    </location>
</feature>
<reference evidence="20" key="1">
    <citation type="submission" date="2025-08" db="UniProtKB">
        <authorList>
            <consortium name="Ensembl"/>
        </authorList>
    </citation>
    <scope>IDENTIFICATION</scope>
</reference>
<evidence type="ECO:0000256" key="9">
    <source>
        <dbReference type="ARBA" id="ARBA00022889"/>
    </source>
</evidence>
<feature type="region of interest" description="Disordered" evidence="15">
    <location>
        <begin position="1610"/>
        <end position="1641"/>
    </location>
</feature>
<keyword evidence="7" id="KW-0677">Repeat</keyword>
<evidence type="ECO:0000256" key="15">
    <source>
        <dbReference type="SAM" id="MobiDB-lite"/>
    </source>
</evidence>
<protein>
    <submittedName>
        <fullName evidence="20">Neurexin 3a</fullName>
    </submittedName>
</protein>
<dbReference type="SUPFAM" id="SSF49899">
    <property type="entry name" value="Concanavalin A-like lectins/glucanases"/>
    <property type="match status" value="6"/>
</dbReference>
<dbReference type="CDD" id="cd00110">
    <property type="entry name" value="LamG"/>
    <property type="match status" value="6"/>
</dbReference>
<gene>
    <name evidence="20" type="primary">nrxn3a</name>
</gene>
<keyword evidence="3 14" id="KW-0245">EGF-like domain</keyword>
<comment type="caution">
    <text evidence="14">Lacks conserved residue(s) required for the propagation of feature annotation.</text>
</comment>
<dbReference type="SMART" id="SM00282">
    <property type="entry name" value="LamG"/>
    <property type="match status" value="6"/>
</dbReference>
<dbReference type="InterPro" id="IPR003585">
    <property type="entry name" value="Neurexin-like"/>
</dbReference>
<feature type="chain" id="PRO_5034399425" evidence="17">
    <location>
        <begin position="21"/>
        <end position="1641"/>
    </location>
</feature>
<feature type="domain" description="Laminin G" evidence="18">
    <location>
        <begin position="235"/>
        <end position="417"/>
    </location>
</feature>
<keyword evidence="12" id="KW-1015">Disulfide bond</keyword>
<evidence type="ECO:0000256" key="16">
    <source>
        <dbReference type="SAM" id="Phobius"/>
    </source>
</evidence>
<evidence type="ECO:0000256" key="11">
    <source>
        <dbReference type="ARBA" id="ARBA00023136"/>
    </source>
</evidence>
<comment type="function">
    <text evidence="13">Neuronal cell surface protein that may be involved in cell recognition and cell adhesion.</text>
</comment>
<dbReference type="FunFam" id="2.60.120.200:FF:000007">
    <property type="entry name" value="neurexin-1 isoform X1"/>
    <property type="match status" value="1"/>
</dbReference>
<feature type="domain" description="Laminin G" evidence="18">
    <location>
        <begin position="663"/>
        <end position="826"/>
    </location>
</feature>
<dbReference type="PROSITE" id="PS50026">
    <property type="entry name" value="EGF_3"/>
    <property type="match status" value="3"/>
</dbReference>
<name>A0A8D0A389_SANLU</name>
<dbReference type="Pfam" id="PF02210">
    <property type="entry name" value="Laminin_G_2"/>
    <property type="match status" value="6"/>
</dbReference>
<dbReference type="GO" id="GO:0007155">
    <property type="term" value="P:cell adhesion"/>
    <property type="evidence" value="ECO:0007669"/>
    <property type="project" value="UniProtKB-KW"/>
</dbReference>
<feature type="domain" description="EGF-like" evidence="19">
    <location>
        <begin position="191"/>
        <end position="228"/>
    </location>
</feature>
<dbReference type="InterPro" id="IPR050372">
    <property type="entry name" value="Neurexin-related_CASP"/>
</dbReference>
<evidence type="ECO:0000256" key="7">
    <source>
        <dbReference type="ARBA" id="ARBA00022737"/>
    </source>
</evidence>
<dbReference type="SMART" id="SM00181">
    <property type="entry name" value="EGF"/>
    <property type="match status" value="3"/>
</dbReference>
<sequence>MWVTLGFSIRLQVFLSTCLGLDFLGTPGQWARYLRWDASTRGDLSFQFKTEASEALLLYFDDGGYCDFLQVSVVEGRVQLGFSIDCAETTVVSDRRVNDGSWHSATLSRYNLRTVLVLDGQAKADEVRPQRLFMKIVSDLFLGGVPQDIRNGALTLPTVRNMQPFRGTITDLKYGISQPLFLGSFMVPLESEGWCTVNPCENGGTCSVVDGQPVCDCSKTEYKGRFCSEAREENVATFRGSEYFCYDLSQNPIQSSSDEITLSFKTWQRNGLILHTGKSADYVNLALKDGAVSLVINLGSGAFEAIVEPVNGKFNDNSWHDVKVTRNLRQVTISVDGILTTTGYTQEDYTMLGSDDFFYVGGSPSTADLPGSPVSNNFMGCLKEVVYKNNDIRLELSRLARIVDPKMKIQGEVAYKCENVATLDPISFETPEAYISLPKWNTKRMGSISFDFRTTEPNGLILFTHGKPQERKDTARSQKNTKVDFFAVELLDGSLYLLLDMGSGTIKVKATQTKVNDGAWFHVDIQRDGRSGTISVNSRRTPFTASGESEILDLEGDMYLGGLPNDRTNLILPTELWTAMLNYGYVGCIRDLFIDGRSKDIRQIAEAQNGAGIKPSCNKQPGKQCESYPCKNRGVCKEGWNRFICDCTGTGFWSRTCEREASILSYDGSMYMKVVMPTIMHTEAEDVSLRFRSQRAYGLLMATTSQDSADTLRLELDGGRVKLTVNLGKGPETLYAGQKLNDNEWHTVRVVRRGKSYKLTVDDDVAEGQMVGDHTRLEFHNIETGTMTERRFVSSIPSSFIGHLQSLRFNGMLYIDLCKNGDIDYCELNARFGIRSIIADPVTFKSKSSYLSLATLQAYTSMHLFFQFKTTSPDGFIIFNSGDGNDFIAVELVKGYIHYVFDLGNGPNLIKGKSDRALNDNQWHNVAITRDNSNTHTLKVDATATSQSINGAKNLDLKGDLFIAGLGPGMYGSLPKLVASREGYQGCLASVDLNGRLPDLLNDALFRSGQIERGCEGPSTTCQEDSCANMGICIQQWENYTCDCSMTSYTGTQCNDPGTTYIFGKGGGLIRFKWPANERPSTRTDRLTVGFSTSLKDGILVRIDSAPGLGDYLMLHIEQGKIGVTFNIGTVDISVQESSTPVNDGKYHVVRFTRNGGNATLQVDNWAINEHFPTGNSDIERYQMANKKIPFKYARPVEEWLQEKGRQLTIFNTQATVGIGGSDYGRPFQGQLSGLYYNGLKVLNMAAEGNPNIKINGSVRLVGDVPSVAGSARTTAMSPEMSTTFIETTTMMSTTTTRKHRSSSTVQHTADDIVSSAECSSDDEDLEECETIHAGGLVSHPSTSGSISAPLVATCAPFIPTPSTHHPLLTIIETTKESLSKATEAGVPCLSDRGSDDCDDDGLVISGSGSGEAFKSNLPPTGDEDFYTTFSLVTAKTLSTSGFEGGYETFRPNKPSISRRSRTTTTAILTADQSPTTATSASTATLHNAPAKQPAGIMNNRELKPQPDLVLLPLPTTFEVDSSKLRGPLITSPMFRNIPTALPTEPGVRRVPGPSEVVRESSSTTGMVIGIVAAAALCILILLYAMYKYRNRDEGSYQVDESRNYITNSAVQSNGAVMKDKQQSSKGSNKKQKNKDKEYYV</sequence>
<dbReference type="SMART" id="SM00294">
    <property type="entry name" value="4.1m"/>
    <property type="match status" value="1"/>
</dbReference>
<evidence type="ECO:0000256" key="8">
    <source>
        <dbReference type="ARBA" id="ARBA00022837"/>
    </source>
</evidence>
<dbReference type="PROSITE" id="PS50025">
    <property type="entry name" value="LAM_G_DOMAIN"/>
    <property type="match status" value="6"/>
</dbReference>
<reference evidence="20" key="2">
    <citation type="submission" date="2025-09" db="UniProtKB">
        <authorList>
            <consortium name="Ensembl"/>
        </authorList>
    </citation>
    <scope>IDENTIFICATION</scope>
</reference>